<dbReference type="Gene3D" id="1.20.1740.10">
    <property type="entry name" value="Amino acid/polyamine transporter I"/>
    <property type="match status" value="1"/>
</dbReference>
<sequence>MSTSGSEKRMGLPSLTLFSVCAVLVVDGLTASASIGPSSITWWLITLILFVIPYGLISSELGTTYPDEGGIYDWVKRAFGYKWAVRTTWYYWINVALWMPAVYIMFAGMFAELFFPGMNLWLQIVICLALTWLTVWICNVSVDTGVWVVNLGALFKVLVILVLGIGGVWFAARNGIANEFSWKTMAPSVDSGLGFLPVIVFNLLGFELIATMGKEIRDPRKDVPKSILIAAALVTGLYVFGTIGILMALPVAEIGLVAGIVQTLKLLFGQGSFGQFMVYAIGILTLCTFLANMVTWTMGATRAAMEAAQAGELPAPVAKEHPVHRTPIGANVITGLVSSAVILIYGLFAGESDELFWSIFAFSSCIFLLPYIFMFPAHLKLRASQPDVERPYRVPGSFGVQVVIVAVCLFFIAQAVVLFVFPDLPIGSIDWSYSAPVSIGVIITIGIGEWILNGAIKRQKIEKGAEVKN</sequence>
<dbReference type="PIRSF" id="PIRSF006060">
    <property type="entry name" value="AA_transporter"/>
    <property type="match status" value="1"/>
</dbReference>
<evidence type="ECO:0000256" key="1">
    <source>
        <dbReference type="ARBA" id="ARBA00004651"/>
    </source>
</evidence>
<feature type="transmembrane region" description="Helical" evidence="7">
    <location>
        <begin position="40"/>
        <end position="57"/>
    </location>
</feature>
<dbReference type="AlphaFoldDB" id="A0A1U7JKA4"/>
<evidence type="ECO:0000313" key="8">
    <source>
        <dbReference type="EMBL" id="OKL45124.1"/>
    </source>
</evidence>
<dbReference type="PANTHER" id="PTHR42770:SF15">
    <property type="entry name" value="GLUTAMATE_GAMMA-AMINOBUTYRATE ANTIPORTER-RELATED"/>
    <property type="match status" value="1"/>
</dbReference>
<gene>
    <name evidence="8" type="ORF">A3843_05055</name>
</gene>
<feature type="transmembrane region" description="Helical" evidence="7">
    <location>
        <begin position="154"/>
        <end position="172"/>
    </location>
</feature>
<proteinExistence type="predicted"/>
<feature type="transmembrane region" description="Helical" evidence="7">
    <location>
        <begin position="231"/>
        <end position="264"/>
    </location>
</feature>
<dbReference type="Proteomes" id="UP000185783">
    <property type="component" value="Unassembled WGS sequence"/>
</dbReference>
<evidence type="ECO:0000256" key="7">
    <source>
        <dbReference type="SAM" id="Phobius"/>
    </source>
</evidence>
<comment type="caution">
    <text evidence="8">The sequence shown here is derived from an EMBL/GenBank/DDBJ whole genome shotgun (WGS) entry which is preliminary data.</text>
</comment>
<organism evidence="8 9">
    <name type="scientific">Pseudovibrio exalbescens</name>
    <dbReference type="NCBI Taxonomy" id="197461"/>
    <lineage>
        <taxon>Bacteria</taxon>
        <taxon>Pseudomonadati</taxon>
        <taxon>Pseudomonadota</taxon>
        <taxon>Alphaproteobacteria</taxon>
        <taxon>Hyphomicrobiales</taxon>
        <taxon>Stappiaceae</taxon>
        <taxon>Pseudovibrio</taxon>
    </lineage>
</organism>
<keyword evidence="3" id="KW-1003">Cell membrane</keyword>
<dbReference type="GO" id="GO:0005886">
    <property type="term" value="C:plasma membrane"/>
    <property type="evidence" value="ECO:0007669"/>
    <property type="project" value="UniProtKB-SubCell"/>
</dbReference>
<keyword evidence="9" id="KW-1185">Reference proteome</keyword>
<accession>A0A1U7JKA4</accession>
<keyword evidence="5 7" id="KW-1133">Transmembrane helix</keyword>
<dbReference type="PANTHER" id="PTHR42770">
    <property type="entry name" value="AMINO ACID TRANSPORTER-RELATED"/>
    <property type="match status" value="1"/>
</dbReference>
<dbReference type="InterPro" id="IPR002293">
    <property type="entry name" value="AA/rel_permease1"/>
</dbReference>
<reference evidence="8 9" key="1">
    <citation type="submission" date="2016-03" db="EMBL/GenBank/DDBJ databases">
        <title>Genome sequence of Nesiotobacter sp. nov., a moderately halophilic alphaproteobacterium isolated from the Yellow Sea, China.</title>
        <authorList>
            <person name="Zhang G."/>
            <person name="Zhang R."/>
        </authorList>
    </citation>
    <scope>NUCLEOTIDE SEQUENCE [LARGE SCALE GENOMIC DNA]</scope>
    <source>
        <strain evidence="8 9">WB1-6</strain>
    </source>
</reference>
<evidence type="ECO:0000256" key="3">
    <source>
        <dbReference type="ARBA" id="ARBA00022475"/>
    </source>
</evidence>
<feature type="transmembrane region" description="Helical" evidence="7">
    <location>
        <begin position="192"/>
        <end position="210"/>
    </location>
</feature>
<protein>
    <submittedName>
        <fullName evidence="8">Amino acid permease</fullName>
    </submittedName>
</protein>
<dbReference type="InterPro" id="IPR050367">
    <property type="entry name" value="APC_superfamily"/>
</dbReference>
<feature type="transmembrane region" description="Helical" evidence="7">
    <location>
        <begin position="328"/>
        <end position="349"/>
    </location>
</feature>
<feature type="transmembrane region" description="Helical" evidence="7">
    <location>
        <begin position="433"/>
        <end position="452"/>
    </location>
</feature>
<keyword evidence="6 7" id="KW-0472">Membrane</keyword>
<feature type="transmembrane region" description="Helical" evidence="7">
    <location>
        <begin position="355"/>
        <end position="377"/>
    </location>
</feature>
<evidence type="ECO:0000313" key="9">
    <source>
        <dbReference type="Proteomes" id="UP000185783"/>
    </source>
</evidence>
<keyword evidence="2" id="KW-0813">Transport</keyword>
<evidence type="ECO:0000256" key="4">
    <source>
        <dbReference type="ARBA" id="ARBA00022692"/>
    </source>
</evidence>
<keyword evidence="4 7" id="KW-0812">Transmembrane</keyword>
<dbReference type="STRING" id="197461.A3843_05055"/>
<feature type="transmembrane region" description="Helical" evidence="7">
    <location>
        <begin position="276"/>
        <end position="296"/>
    </location>
</feature>
<evidence type="ECO:0000256" key="2">
    <source>
        <dbReference type="ARBA" id="ARBA00022448"/>
    </source>
</evidence>
<dbReference type="EMBL" id="LVVZ01000007">
    <property type="protein sequence ID" value="OKL45124.1"/>
    <property type="molecule type" value="Genomic_DNA"/>
</dbReference>
<dbReference type="RefSeq" id="WP_028481585.1">
    <property type="nucleotide sequence ID" value="NZ_LVVZ01000007.1"/>
</dbReference>
<feature type="transmembrane region" description="Helical" evidence="7">
    <location>
        <begin position="120"/>
        <end position="142"/>
    </location>
</feature>
<dbReference type="Pfam" id="PF13520">
    <property type="entry name" value="AA_permease_2"/>
    <property type="match status" value="1"/>
</dbReference>
<dbReference type="GO" id="GO:0022857">
    <property type="term" value="F:transmembrane transporter activity"/>
    <property type="evidence" value="ECO:0007669"/>
    <property type="project" value="InterPro"/>
</dbReference>
<comment type="subcellular location">
    <subcellularLocation>
        <location evidence="1">Cell membrane</location>
        <topology evidence="1">Multi-pass membrane protein</topology>
    </subcellularLocation>
</comment>
<evidence type="ECO:0000256" key="6">
    <source>
        <dbReference type="ARBA" id="ARBA00023136"/>
    </source>
</evidence>
<name>A0A1U7JKA4_9HYPH</name>
<evidence type="ECO:0000256" key="5">
    <source>
        <dbReference type="ARBA" id="ARBA00022989"/>
    </source>
</evidence>
<feature type="transmembrane region" description="Helical" evidence="7">
    <location>
        <begin position="398"/>
        <end position="421"/>
    </location>
</feature>
<feature type="transmembrane region" description="Helical" evidence="7">
    <location>
        <begin position="89"/>
        <end position="114"/>
    </location>
</feature>